<protein>
    <recommendedName>
        <fullName evidence="5">15-hydroxyprostaglandin dehydrogenase [NAD(+)]</fullName>
        <ecNumber evidence="3">1.1.1.141</ecNumber>
        <ecNumber evidence="4">1.1.1.232</ecNumber>
    </recommendedName>
    <alternativeName>
        <fullName evidence="7">Eicosanoid/docosanoid dehydrogenase [NAD(+)]</fullName>
    </alternativeName>
    <alternativeName>
        <fullName evidence="6">Prostaglandin dehydrogenase 1</fullName>
    </alternativeName>
</protein>
<dbReference type="EC" id="1.1.1.232" evidence="4"/>
<evidence type="ECO:0000256" key="2">
    <source>
        <dbReference type="ARBA" id="ARBA00023002"/>
    </source>
</evidence>
<evidence type="ECO:0000256" key="15">
    <source>
        <dbReference type="ARBA" id="ARBA00048393"/>
    </source>
</evidence>
<evidence type="ECO:0000256" key="18">
    <source>
        <dbReference type="ARBA" id="ARBA00048739"/>
    </source>
</evidence>
<evidence type="ECO:0000256" key="16">
    <source>
        <dbReference type="ARBA" id="ARBA00048535"/>
    </source>
</evidence>
<evidence type="ECO:0000256" key="21">
    <source>
        <dbReference type="ARBA" id="ARBA00049188"/>
    </source>
</evidence>
<organism evidence="23 24">
    <name type="scientific">Holothuria leucospilota</name>
    <name type="common">Black long sea cucumber</name>
    <name type="synonym">Mertensiothuria leucospilota</name>
    <dbReference type="NCBI Taxonomy" id="206669"/>
    <lineage>
        <taxon>Eukaryota</taxon>
        <taxon>Metazoa</taxon>
        <taxon>Echinodermata</taxon>
        <taxon>Eleutherozoa</taxon>
        <taxon>Echinozoa</taxon>
        <taxon>Holothuroidea</taxon>
        <taxon>Aspidochirotacea</taxon>
        <taxon>Aspidochirotida</taxon>
        <taxon>Holothuriidae</taxon>
        <taxon>Holothuria</taxon>
    </lineage>
</organism>
<dbReference type="SUPFAM" id="SSF51735">
    <property type="entry name" value="NAD(P)-binding Rossmann-fold domains"/>
    <property type="match status" value="1"/>
</dbReference>
<evidence type="ECO:0000256" key="17">
    <source>
        <dbReference type="ARBA" id="ARBA00048611"/>
    </source>
</evidence>
<evidence type="ECO:0000256" key="13">
    <source>
        <dbReference type="ARBA" id="ARBA00048144"/>
    </source>
</evidence>
<comment type="catalytic activity">
    <reaction evidence="20">
        <text>(15S)-hydroxy-(5Z,8Z,11Z,13E)-eicosatetraenoate + NAD(+) = 15-oxo-(5Z,8Z,11Z,13E)-eicosatetraenoate + NADH + H(+)</text>
        <dbReference type="Rhea" id="RHEA:23260"/>
        <dbReference type="ChEBI" id="CHEBI:15378"/>
        <dbReference type="ChEBI" id="CHEBI:57409"/>
        <dbReference type="ChEBI" id="CHEBI:57410"/>
        <dbReference type="ChEBI" id="CHEBI:57540"/>
        <dbReference type="ChEBI" id="CHEBI:57945"/>
        <dbReference type="EC" id="1.1.1.232"/>
    </reaction>
    <physiologicalReaction direction="left-to-right" evidence="20">
        <dbReference type="Rhea" id="RHEA:23261"/>
    </physiologicalReaction>
</comment>
<dbReference type="GO" id="GO:0005737">
    <property type="term" value="C:cytoplasm"/>
    <property type="evidence" value="ECO:0007669"/>
    <property type="project" value="TreeGrafter"/>
</dbReference>
<dbReference type="InterPro" id="IPR036291">
    <property type="entry name" value="NAD(P)-bd_dom_sf"/>
</dbReference>
<evidence type="ECO:0000256" key="4">
    <source>
        <dbReference type="ARBA" id="ARBA00039060"/>
    </source>
</evidence>
<comment type="catalytic activity">
    <reaction evidence="17">
        <text>prostaglandin A1 + NAD(+) = 15-oxo-prostaglandin A1 + NADH + H(+)</text>
        <dbReference type="Rhea" id="RHEA:41263"/>
        <dbReference type="ChEBI" id="CHEBI:15378"/>
        <dbReference type="ChEBI" id="CHEBI:57398"/>
        <dbReference type="ChEBI" id="CHEBI:57540"/>
        <dbReference type="ChEBI" id="CHEBI:57945"/>
        <dbReference type="ChEBI" id="CHEBI:85072"/>
    </reaction>
    <physiologicalReaction direction="left-to-right" evidence="17">
        <dbReference type="Rhea" id="RHEA:41264"/>
    </physiologicalReaction>
</comment>
<comment type="similarity">
    <text evidence="1 22">Belongs to the short-chain dehydrogenases/reductases (SDR) family.</text>
</comment>
<evidence type="ECO:0000256" key="11">
    <source>
        <dbReference type="ARBA" id="ARBA00048008"/>
    </source>
</evidence>
<evidence type="ECO:0000256" key="22">
    <source>
        <dbReference type="RuleBase" id="RU000363"/>
    </source>
</evidence>
<accession>A0A9Q1CBG0</accession>
<comment type="catalytic activity">
    <reaction evidence="21">
        <text>resolvin E1 + NAD(+) = 18-oxo-resolvin E1 + NADH + H(+)</text>
        <dbReference type="Rhea" id="RHEA:49244"/>
        <dbReference type="ChEBI" id="CHEBI:15378"/>
        <dbReference type="ChEBI" id="CHEBI:57540"/>
        <dbReference type="ChEBI" id="CHEBI:57945"/>
        <dbReference type="ChEBI" id="CHEBI:91000"/>
        <dbReference type="ChEBI" id="CHEBI:91001"/>
    </reaction>
    <physiologicalReaction direction="left-to-right" evidence="21">
        <dbReference type="Rhea" id="RHEA:49245"/>
    </physiologicalReaction>
</comment>
<dbReference type="GO" id="GO:0047034">
    <property type="term" value="F:15-hydroxyicosatetraenoate dehydrogenase activity"/>
    <property type="evidence" value="ECO:0007669"/>
    <property type="project" value="UniProtKB-EC"/>
</dbReference>
<comment type="catalytic activity">
    <reaction evidence="10">
        <text>resolvin D1 + NAD(+) = 8-oxoresolvin D1 + NADH + H(+)</text>
        <dbReference type="Rhea" id="RHEA:50124"/>
        <dbReference type="ChEBI" id="CHEBI:15378"/>
        <dbReference type="ChEBI" id="CHEBI:57540"/>
        <dbReference type="ChEBI" id="CHEBI:57945"/>
        <dbReference type="ChEBI" id="CHEBI:132079"/>
        <dbReference type="ChEBI" id="CHEBI:132080"/>
    </reaction>
    <physiologicalReaction direction="left-to-right" evidence="10">
        <dbReference type="Rhea" id="RHEA:50125"/>
    </physiologicalReaction>
</comment>
<dbReference type="PROSITE" id="PS00061">
    <property type="entry name" value="ADH_SHORT"/>
    <property type="match status" value="1"/>
</dbReference>
<comment type="catalytic activity">
    <reaction evidence="16">
        <text>lipoxin A4 + NAD(+) = 15-oxo-(5S,6R)-dihydroxy-(7E,9E,11Z,13E)-eicosatetraenoate + NADH + H(+)</text>
        <dbReference type="Rhea" id="RHEA:41572"/>
        <dbReference type="ChEBI" id="CHEBI:15378"/>
        <dbReference type="ChEBI" id="CHEBI:57540"/>
        <dbReference type="ChEBI" id="CHEBI:57945"/>
        <dbReference type="ChEBI" id="CHEBI:67026"/>
        <dbReference type="ChEBI" id="CHEBI:78311"/>
    </reaction>
    <physiologicalReaction direction="left-to-right" evidence="16">
        <dbReference type="Rhea" id="RHEA:41573"/>
    </physiologicalReaction>
</comment>
<evidence type="ECO:0000313" key="23">
    <source>
        <dbReference type="EMBL" id="KAJ8041619.1"/>
    </source>
</evidence>
<proteinExistence type="inferred from homology"/>
<sequence>MKVQGLVALITGGASGFGKGFAEALLQKGARAVSLVDISDGKNVVDEFSNKFGPDRIMYHKADVTSDSDMENAFEKTMQSFRQLDVVCNNAGIGKEFPDWKTVIDINLTAVLRGTFLAKKYMDKKTGGKGGLVINVSSVAGLVYLPVAPVYCASKHGVIGFSRSLSMPGAAAAFSPDNIRINVVCPSFADTSFYEKSGSHLTPEQLKAYKNSAPMVPVSEVVAAYMRLVEEDLHGEAIRITRESGIDFYNFKEQPVSDPRKMVFSD</sequence>
<dbReference type="OrthoDB" id="37659at2759"/>
<dbReference type="CDD" id="cd05323">
    <property type="entry name" value="ADH_SDR_c_like"/>
    <property type="match status" value="1"/>
</dbReference>
<dbReference type="Pfam" id="PF00106">
    <property type="entry name" value="adh_short"/>
    <property type="match status" value="1"/>
</dbReference>
<comment type="function">
    <text evidence="8">Catalyzes the NAD-dependent dehydrogenation (oxidation) of a broad array of hydroxylated polyunsaturated fatty acids (mainly eicosanoids and docosanoids, including prostaglandins, lipoxins and resolvins), yielding their corresponding keto (oxo) metabolites. Decreases the levels of the pro-proliferative prostaglandins such as prostaglandin E2 (whose activity is increased in cancer because of an increase in the expression of cyclooxygenase 2) and generates oxo-fatty acid products that can profoundly influence cell function by abrogating pro-inflammatory cytokine expression. Converts resolvins E1, D1 and D2 to their oxo products, which represents a mode of resolvin inactivation. Resolvin E1 plays important roles during the resolution phase of acute inflammation, while resolvins D1 and D2 have a unique role in obesity-induced adipose inflammation.</text>
</comment>
<dbReference type="InterPro" id="IPR002347">
    <property type="entry name" value="SDR_fam"/>
</dbReference>
<evidence type="ECO:0000256" key="12">
    <source>
        <dbReference type="ARBA" id="ARBA00048140"/>
    </source>
</evidence>
<comment type="catalytic activity">
    <reaction evidence="14">
        <text>resolvin D1 + NAD(+) = 17-oxoresolvin D1 + NADH + H(+)</text>
        <dbReference type="Rhea" id="RHEA:50128"/>
        <dbReference type="ChEBI" id="CHEBI:15378"/>
        <dbReference type="ChEBI" id="CHEBI:57540"/>
        <dbReference type="ChEBI" id="CHEBI:57945"/>
        <dbReference type="ChEBI" id="CHEBI:132079"/>
        <dbReference type="ChEBI" id="CHEBI:132081"/>
    </reaction>
    <physiologicalReaction direction="left-to-right" evidence="14">
        <dbReference type="Rhea" id="RHEA:50129"/>
    </physiologicalReaction>
</comment>
<comment type="catalytic activity">
    <reaction evidence="11">
        <text>14-hydroxy-(4Z,7Z,10Z,12E,16Z,19Z)-docosahexaenoate + NAD(+) = 14-oxo-(4Z,7Z,10Z,12E,16Z,19Z)-docosahexaenoate + NADH + H(+)</text>
        <dbReference type="Rhea" id="RHEA:48952"/>
        <dbReference type="ChEBI" id="CHEBI:15378"/>
        <dbReference type="ChEBI" id="CHEBI:57540"/>
        <dbReference type="ChEBI" id="CHEBI:57945"/>
        <dbReference type="ChEBI" id="CHEBI:90866"/>
        <dbReference type="ChEBI" id="CHEBI:90867"/>
    </reaction>
    <physiologicalReaction direction="left-to-right" evidence="11">
        <dbReference type="Rhea" id="RHEA:48953"/>
    </physiologicalReaction>
</comment>
<evidence type="ECO:0000313" key="24">
    <source>
        <dbReference type="Proteomes" id="UP001152320"/>
    </source>
</evidence>
<comment type="catalytic activity">
    <reaction evidence="12">
        <text>15-oxo-(5S,6R)-dihydroxy-(7E,9E,11Z)-eicosatrienoate + NADH + H(+) = (5S,6R,15S)-trihydroxy-(7E,9E,11Z)-eicosatrienoate + NAD(+)</text>
        <dbReference type="Rhea" id="RHEA:41596"/>
        <dbReference type="ChEBI" id="CHEBI:15378"/>
        <dbReference type="ChEBI" id="CHEBI:57540"/>
        <dbReference type="ChEBI" id="CHEBI:57945"/>
        <dbReference type="ChEBI" id="CHEBI:78325"/>
        <dbReference type="ChEBI" id="CHEBI:78329"/>
    </reaction>
    <physiologicalReaction direction="left-to-right" evidence="12">
        <dbReference type="Rhea" id="RHEA:41597"/>
    </physiologicalReaction>
</comment>
<dbReference type="InterPro" id="IPR020904">
    <property type="entry name" value="Sc_DH/Rdtase_CS"/>
</dbReference>
<evidence type="ECO:0000256" key="6">
    <source>
        <dbReference type="ARBA" id="ARBA00041812"/>
    </source>
</evidence>
<evidence type="ECO:0000256" key="20">
    <source>
        <dbReference type="ARBA" id="ARBA00049151"/>
    </source>
</evidence>
<evidence type="ECO:0000256" key="9">
    <source>
        <dbReference type="ARBA" id="ARBA00047325"/>
    </source>
</evidence>
<dbReference type="PANTHER" id="PTHR44229">
    <property type="entry name" value="15-HYDROXYPROSTAGLANDIN DEHYDROGENASE [NAD(+)]"/>
    <property type="match status" value="1"/>
</dbReference>
<dbReference type="AlphaFoldDB" id="A0A9Q1CBG0"/>
<dbReference type="GO" id="GO:0016404">
    <property type="term" value="F:15-hydroxyprostaglandin dehydrogenase (NAD+) activity"/>
    <property type="evidence" value="ECO:0007669"/>
    <property type="project" value="UniProtKB-EC"/>
</dbReference>
<name>A0A9Q1CBG0_HOLLE</name>
<dbReference type="EMBL" id="JAIZAY010000005">
    <property type="protein sequence ID" value="KAJ8041619.1"/>
    <property type="molecule type" value="Genomic_DNA"/>
</dbReference>
<evidence type="ECO:0000256" key="14">
    <source>
        <dbReference type="ARBA" id="ARBA00048170"/>
    </source>
</evidence>
<gene>
    <name evidence="23" type="ORF">HOLleu_12489</name>
</gene>
<evidence type="ECO:0000256" key="5">
    <source>
        <dbReference type="ARBA" id="ARBA00040276"/>
    </source>
</evidence>
<evidence type="ECO:0000256" key="7">
    <source>
        <dbReference type="ARBA" id="ARBA00042026"/>
    </source>
</evidence>
<dbReference type="EC" id="1.1.1.141" evidence="3"/>
<evidence type="ECO:0000256" key="1">
    <source>
        <dbReference type="ARBA" id="ARBA00006484"/>
    </source>
</evidence>
<comment type="catalytic activity">
    <reaction evidence="9">
        <text>prostaglandin E1 + NAD(+) = 15-oxoprostaglandin E1 + NADH + H(+)</text>
        <dbReference type="Rhea" id="RHEA:16477"/>
        <dbReference type="ChEBI" id="CHEBI:15378"/>
        <dbReference type="ChEBI" id="CHEBI:57397"/>
        <dbReference type="ChEBI" id="CHEBI:57401"/>
        <dbReference type="ChEBI" id="CHEBI:57540"/>
        <dbReference type="ChEBI" id="CHEBI:57945"/>
    </reaction>
    <physiologicalReaction direction="left-to-right" evidence="9">
        <dbReference type="Rhea" id="RHEA:16478"/>
    </physiologicalReaction>
</comment>
<dbReference type="Gene3D" id="3.40.50.720">
    <property type="entry name" value="NAD(P)-binding Rossmann-like Domain"/>
    <property type="match status" value="1"/>
</dbReference>
<keyword evidence="24" id="KW-1185">Reference proteome</keyword>
<reference evidence="23" key="1">
    <citation type="submission" date="2021-10" db="EMBL/GenBank/DDBJ databases">
        <title>Tropical sea cucumber genome reveals ecological adaptation and Cuvierian tubules defense mechanism.</title>
        <authorList>
            <person name="Chen T."/>
        </authorList>
    </citation>
    <scope>NUCLEOTIDE SEQUENCE</scope>
    <source>
        <strain evidence="23">Nanhai2018</strain>
        <tissue evidence="23">Muscle</tissue>
    </source>
</reference>
<comment type="catalytic activity">
    <reaction evidence="18">
        <text>prostaglandin E2 + NAD(+) = 15-oxoprostaglandin E2 + NADH + H(+)</text>
        <dbReference type="Rhea" id="RHEA:11876"/>
        <dbReference type="ChEBI" id="CHEBI:15378"/>
        <dbReference type="ChEBI" id="CHEBI:57400"/>
        <dbReference type="ChEBI" id="CHEBI:57540"/>
        <dbReference type="ChEBI" id="CHEBI:57945"/>
        <dbReference type="ChEBI" id="CHEBI:606564"/>
        <dbReference type="EC" id="1.1.1.141"/>
    </reaction>
    <physiologicalReaction direction="left-to-right" evidence="18">
        <dbReference type="Rhea" id="RHEA:11877"/>
    </physiologicalReaction>
</comment>
<keyword evidence="2" id="KW-0560">Oxidoreductase</keyword>
<evidence type="ECO:0000256" key="19">
    <source>
        <dbReference type="ARBA" id="ARBA00048921"/>
    </source>
</evidence>
<dbReference type="PANTHER" id="PTHR44229:SF4">
    <property type="entry name" value="15-HYDROXYPROSTAGLANDIN DEHYDROGENASE [NAD(+)]"/>
    <property type="match status" value="1"/>
</dbReference>
<evidence type="ECO:0000256" key="10">
    <source>
        <dbReference type="ARBA" id="ARBA00047672"/>
    </source>
</evidence>
<comment type="catalytic activity">
    <reaction evidence="19">
        <text>resolvin D2 + NAD(+) = 16-oxoresolvin D2 + NADH + H(+)</text>
        <dbReference type="Rhea" id="RHEA:53588"/>
        <dbReference type="ChEBI" id="CHEBI:15378"/>
        <dbReference type="ChEBI" id="CHEBI:57540"/>
        <dbReference type="ChEBI" id="CHEBI:57945"/>
        <dbReference type="ChEBI" id="CHEBI:133367"/>
        <dbReference type="ChEBI" id="CHEBI:137498"/>
    </reaction>
    <physiologicalReaction direction="left-to-right" evidence="19">
        <dbReference type="Rhea" id="RHEA:53589"/>
    </physiologicalReaction>
</comment>
<evidence type="ECO:0000256" key="8">
    <source>
        <dbReference type="ARBA" id="ARBA00045705"/>
    </source>
</evidence>
<comment type="catalytic activity">
    <reaction evidence="15">
        <text>resolvin D2 + NAD(+) = 7-oxoresolvin D2 + NADH + H(+)</text>
        <dbReference type="Rhea" id="RHEA:53584"/>
        <dbReference type="ChEBI" id="CHEBI:15378"/>
        <dbReference type="ChEBI" id="CHEBI:57540"/>
        <dbReference type="ChEBI" id="CHEBI:57945"/>
        <dbReference type="ChEBI" id="CHEBI:133367"/>
        <dbReference type="ChEBI" id="CHEBI:137497"/>
    </reaction>
    <physiologicalReaction direction="left-to-right" evidence="15">
        <dbReference type="Rhea" id="RHEA:53585"/>
    </physiologicalReaction>
</comment>
<dbReference type="PRINTS" id="PR00081">
    <property type="entry name" value="GDHRDH"/>
</dbReference>
<comment type="caution">
    <text evidence="23">The sequence shown here is derived from an EMBL/GenBank/DDBJ whole genome shotgun (WGS) entry which is preliminary data.</text>
</comment>
<dbReference type="FunFam" id="3.40.50.720:FF:000149">
    <property type="entry name" value="15-hydroxyprostaglandin dehydrogenase [NAD(+)]"/>
    <property type="match status" value="1"/>
</dbReference>
<dbReference type="Proteomes" id="UP001152320">
    <property type="component" value="Chromosome 5"/>
</dbReference>
<dbReference type="PRINTS" id="PR00080">
    <property type="entry name" value="SDRFAMILY"/>
</dbReference>
<evidence type="ECO:0000256" key="3">
    <source>
        <dbReference type="ARBA" id="ARBA00038968"/>
    </source>
</evidence>
<comment type="catalytic activity">
    <reaction evidence="13">
        <text>(11R)-hydroxy-(5Z,8Z,12E,14Z)-eicosatetraenoate + NAD(+) = 11-oxo-(5Z,8Z,12E,14Z)-eicosatetraenoate + NADH + H(+)</text>
        <dbReference type="Rhea" id="RHEA:48640"/>
        <dbReference type="ChEBI" id="CHEBI:15378"/>
        <dbReference type="ChEBI" id="CHEBI:57540"/>
        <dbReference type="ChEBI" id="CHEBI:57945"/>
        <dbReference type="ChEBI" id="CHEBI:78836"/>
        <dbReference type="ChEBI" id="CHEBI:90697"/>
    </reaction>
    <physiologicalReaction direction="left-to-right" evidence="13">
        <dbReference type="Rhea" id="RHEA:48641"/>
    </physiologicalReaction>
</comment>